<sequence>MPSSRTLRRARAGLPVVYTAGLLALLATGCGSDEPGPSDVARHYVHGLAKLDRDELLDSTCASMHADIEDEDSWKELSEDVPDFLEFDVSNEKIKDDKATVTVKIDARDEDGKHSMTKDLPLTRDVDGHWKVCVGTGDAS</sequence>
<dbReference type="EMBL" id="BMUE01000015">
    <property type="protein sequence ID" value="GGW71891.1"/>
    <property type="molecule type" value="Genomic_DNA"/>
</dbReference>
<evidence type="ECO:0000313" key="1">
    <source>
        <dbReference type="EMBL" id="GGW71891.1"/>
    </source>
</evidence>
<dbReference type="Gene3D" id="3.10.450.50">
    <property type="match status" value="1"/>
</dbReference>
<organism evidence="1 2">
    <name type="scientific">Streptomyces lucensis JCM 4490</name>
    <dbReference type="NCBI Taxonomy" id="1306176"/>
    <lineage>
        <taxon>Bacteria</taxon>
        <taxon>Bacillati</taxon>
        <taxon>Actinomycetota</taxon>
        <taxon>Actinomycetes</taxon>
        <taxon>Kitasatosporales</taxon>
        <taxon>Streptomycetaceae</taxon>
        <taxon>Streptomyces</taxon>
    </lineage>
</organism>
<evidence type="ECO:0008006" key="3">
    <source>
        <dbReference type="Google" id="ProtNLM"/>
    </source>
</evidence>
<dbReference type="RefSeq" id="WP_190018196.1">
    <property type="nucleotide sequence ID" value="NZ_BMUE01000015.1"/>
</dbReference>
<reference evidence="1" key="1">
    <citation type="journal article" date="2014" name="Int. J. Syst. Evol. Microbiol.">
        <title>Complete genome sequence of Corynebacterium casei LMG S-19264T (=DSM 44701T), isolated from a smear-ripened cheese.</title>
        <authorList>
            <consortium name="US DOE Joint Genome Institute (JGI-PGF)"/>
            <person name="Walter F."/>
            <person name="Albersmeier A."/>
            <person name="Kalinowski J."/>
            <person name="Ruckert C."/>
        </authorList>
    </citation>
    <scope>NUCLEOTIDE SEQUENCE</scope>
    <source>
        <strain evidence="1">JCM 4490</strain>
    </source>
</reference>
<comment type="caution">
    <text evidence="1">The sequence shown here is derived from an EMBL/GenBank/DDBJ whole genome shotgun (WGS) entry which is preliminary data.</text>
</comment>
<name>A0A918JBT7_9ACTN</name>
<proteinExistence type="predicted"/>
<keyword evidence="2" id="KW-1185">Reference proteome</keyword>
<reference evidence="1" key="2">
    <citation type="submission" date="2020-09" db="EMBL/GenBank/DDBJ databases">
        <authorList>
            <person name="Sun Q."/>
            <person name="Ohkuma M."/>
        </authorList>
    </citation>
    <scope>NUCLEOTIDE SEQUENCE</scope>
    <source>
        <strain evidence="1">JCM 4490</strain>
    </source>
</reference>
<dbReference type="Proteomes" id="UP000620224">
    <property type="component" value="Unassembled WGS sequence"/>
</dbReference>
<accession>A0A918JBT7</accession>
<dbReference type="AlphaFoldDB" id="A0A918JBT7"/>
<protein>
    <recommendedName>
        <fullName evidence="3">DUF4878 domain-containing protein</fullName>
    </recommendedName>
</protein>
<evidence type="ECO:0000313" key="2">
    <source>
        <dbReference type="Proteomes" id="UP000620224"/>
    </source>
</evidence>
<dbReference type="PROSITE" id="PS51257">
    <property type="entry name" value="PROKAR_LIPOPROTEIN"/>
    <property type="match status" value="1"/>
</dbReference>
<gene>
    <name evidence="1" type="ORF">GCM10010503_56520</name>
</gene>